<keyword evidence="1" id="KW-1133">Transmembrane helix</keyword>
<evidence type="ECO:0000313" key="3">
    <source>
        <dbReference type="Proteomes" id="UP000186026"/>
    </source>
</evidence>
<keyword evidence="1" id="KW-0472">Membrane</keyword>
<dbReference type="OrthoDB" id="1095931at2"/>
<dbReference type="AlphaFoldDB" id="A0A1N7KFL5"/>
<keyword evidence="3" id="KW-1185">Reference proteome</keyword>
<evidence type="ECO:0000313" key="2">
    <source>
        <dbReference type="EMBL" id="SIS60280.1"/>
    </source>
</evidence>
<sequence length="106" mass="12433">MTSTKSVYKQFKVLKTFYSFFAPASLTLTVVCWAVIYFSGLAAFGLLFWLKVLTLGLIYFFVNEDISRHFYYFQNLGYSRKQLWAWSLGFDFGLFIIGYLIILWIG</sequence>
<accession>A0A1N7KFL5</accession>
<dbReference type="EMBL" id="FTOP01000002">
    <property type="protein sequence ID" value="SIS60280.1"/>
    <property type="molecule type" value="Genomic_DNA"/>
</dbReference>
<protein>
    <submittedName>
        <fullName evidence="2">Uncharacterized protein</fullName>
    </submittedName>
</protein>
<feature type="transmembrane region" description="Helical" evidence="1">
    <location>
        <begin position="83"/>
        <end position="105"/>
    </location>
</feature>
<feature type="transmembrane region" description="Helical" evidence="1">
    <location>
        <begin position="42"/>
        <end position="62"/>
    </location>
</feature>
<evidence type="ECO:0000256" key="1">
    <source>
        <dbReference type="SAM" id="Phobius"/>
    </source>
</evidence>
<reference evidence="3" key="1">
    <citation type="submission" date="2017-01" db="EMBL/GenBank/DDBJ databases">
        <authorList>
            <person name="Varghese N."/>
            <person name="Submissions S."/>
        </authorList>
    </citation>
    <scope>NUCLEOTIDE SEQUENCE [LARGE SCALE GENOMIC DNA]</scope>
    <source>
        <strain evidence="3">DSM 46698</strain>
    </source>
</reference>
<gene>
    <name evidence="2" type="ORF">SAMN05421761_10235</name>
</gene>
<feature type="transmembrane region" description="Helical" evidence="1">
    <location>
        <begin position="16"/>
        <end position="36"/>
    </location>
</feature>
<dbReference type="Proteomes" id="UP000186026">
    <property type="component" value="Unassembled WGS sequence"/>
</dbReference>
<name>A0A1N7KFL5_9BACT</name>
<keyword evidence="1" id="KW-0812">Transmembrane</keyword>
<dbReference type="RefSeq" id="WP_076498247.1">
    <property type="nucleotide sequence ID" value="NZ_FTOP01000002.1"/>
</dbReference>
<dbReference type="STRING" id="529505.SAMN05421761_10235"/>
<proteinExistence type="predicted"/>
<organism evidence="2 3">
    <name type="scientific">Belliella pelovolcani</name>
    <dbReference type="NCBI Taxonomy" id="529505"/>
    <lineage>
        <taxon>Bacteria</taxon>
        <taxon>Pseudomonadati</taxon>
        <taxon>Bacteroidota</taxon>
        <taxon>Cytophagia</taxon>
        <taxon>Cytophagales</taxon>
        <taxon>Cyclobacteriaceae</taxon>
        <taxon>Belliella</taxon>
    </lineage>
</organism>